<name>B0MK19_9FIRM</name>
<evidence type="ECO:0000259" key="5">
    <source>
        <dbReference type="Pfam" id="PF17167"/>
    </source>
</evidence>
<dbReference type="Pfam" id="PF06165">
    <property type="entry name" value="GH94_b-supersand"/>
    <property type="match status" value="1"/>
</dbReference>
<dbReference type="InterPro" id="IPR010383">
    <property type="entry name" value="Glyco_hydrolase_94_b-supersand"/>
</dbReference>
<dbReference type="CDD" id="cd11755">
    <property type="entry name" value="GH94N_ChBP_like"/>
    <property type="match status" value="1"/>
</dbReference>
<dbReference type="Pfam" id="PF03633">
    <property type="entry name" value="Glyco_hydro_65C"/>
    <property type="match status" value="1"/>
</dbReference>
<keyword evidence="7" id="KW-1185">Reference proteome</keyword>
<dbReference type="CAZy" id="GH94">
    <property type="family name" value="Glycoside Hydrolase Family 94"/>
</dbReference>
<feature type="domain" description="Glycosyl hydrolase 94 catalytic" evidence="5">
    <location>
        <begin position="315"/>
        <end position="737"/>
    </location>
</feature>
<keyword evidence="2" id="KW-0808">Transferase</keyword>
<sequence length="813" mass="91815">MKQFVYGEYNIKEDFLMNYGHFDLENKEYVITRPDTPSAWANYLGSPEYGAIISNNAGGYSFVKSGANGRVIRYRFNAVPNDQPGRYVYIKDAEDNDFWSASWAPVCKPLDSYKSECRHGTAYTVITSEYKKIKSEVTYYVPMDATYEVWAAKITNTDTKPRKLSVTGYCEFVNDPNYEQDQVNLQYTLFITRTYFKNKYIHQMQNEIYNPNSGRFLGLASAKVDAYCGDRDAFVGSYRTYNNPKGIEEGLKGDLNYNTNSCGALQSDIVLQPGETKVLTYVLGGQKTEAEIEAIIAKYENENAVEKDLAELKNYWHSKLDNLQVNTPDADFNNMVNVWNAYNCFITFIWSRAASFQYCGLRNGFGYRDTVQDIQGVIHLAPEMAKKQIVFMLSAQVTNGAGLPLVKYDHKAGQENHPDENDENSVYAKQTGHPSYRADDALWLFPTVYKYISESGDHAFLDEVISYANDGESGTVYDHLKRAIDFSMNHLGNHGMPAGLHADWNDCLRLGKKGESTFVAFQLVYAVKILKTYALEKNDAEYAKYLDEVKAKLDEILSACWNEDRWIRGYKEDGTVIGQRTDPEASMWLNPQSWSVISGFASKEQAEKAMDSVERELNTPYGAMVMYPPYVKHGFDGALMQCFNKCTKENAGIFSQPQGWLILAESKLGHGNRAYKYWKEAAPATYNENAEHRVLEPYVYGQFVEGKDSPFAGRAHVHWLTGTASTVMVGTTEGILGLNPETKGIVIDPSIPSEWKEYTMKKTFRGKKLNVTVKNPNGSEHGVKSVTVNGEKIEGKLILDSILKAENDIVIEL</sequence>
<organism evidence="6 7">
    <name type="scientific">[Eubacterium] siraeum DSM 15702</name>
    <dbReference type="NCBI Taxonomy" id="428128"/>
    <lineage>
        <taxon>Bacteria</taxon>
        <taxon>Bacillati</taxon>
        <taxon>Bacillota</taxon>
        <taxon>Clostridia</taxon>
        <taxon>Eubacteriales</taxon>
        <taxon>Oscillospiraceae</taxon>
        <taxon>Oscillospiraceae incertae sedis</taxon>
    </lineage>
</organism>
<evidence type="ECO:0000256" key="1">
    <source>
        <dbReference type="ARBA" id="ARBA00022676"/>
    </source>
</evidence>
<evidence type="ECO:0000259" key="4">
    <source>
        <dbReference type="Pfam" id="PF06165"/>
    </source>
</evidence>
<dbReference type="InterPro" id="IPR011013">
    <property type="entry name" value="Gal_mutarotase_sf_dom"/>
</dbReference>
<dbReference type="InterPro" id="IPR012341">
    <property type="entry name" value="6hp_glycosidase-like_sf"/>
</dbReference>
<dbReference type="SUPFAM" id="SSF48208">
    <property type="entry name" value="Six-hairpin glycosidases"/>
    <property type="match status" value="1"/>
</dbReference>
<feature type="domain" description="Glycoside hydrolase family 65 C-terminal" evidence="3">
    <location>
        <begin position="744"/>
        <end position="778"/>
    </location>
</feature>
<feature type="domain" description="Glycosyl hydrolase 94 supersandwich" evidence="4">
    <location>
        <begin position="27"/>
        <end position="301"/>
    </location>
</feature>
<dbReference type="InterPro" id="IPR033432">
    <property type="entry name" value="GH94_catalytic"/>
</dbReference>
<accession>B0MK19</accession>
<dbReference type="GO" id="GO:0016757">
    <property type="term" value="F:glycosyltransferase activity"/>
    <property type="evidence" value="ECO:0007669"/>
    <property type="project" value="UniProtKB-KW"/>
</dbReference>
<gene>
    <name evidence="6" type="ORF">EUBSIR_00154</name>
</gene>
<comment type="caution">
    <text evidence="6">The sequence shown here is derived from an EMBL/GenBank/DDBJ whole genome shotgun (WGS) entry which is preliminary data.</text>
</comment>
<dbReference type="Proteomes" id="UP000005326">
    <property type="component" value="Unassembled WGS sequence"/>
</dbReference>
<evidence type="ECO:0000313" key="6">
    <source>
        <dbReference type="EMBL" id="EDS01954.1"/>
    </source>
</evidence>
<proteinExistence type="predicted"/>
<dbReference type="PANTHER" id="PTHR37469">
    <property type="entry name" value="CELLOBIONIC ACID PHOSPHORYLASE-RELATED"/>
    <property type="match status" value="1"/>
</dbReference>
<dbReference type="SUPFAM" id="SSF74650">
    <property type="entry name" value="Galactose mutarotase-like"/>
    <property type="match status" value="1"/>
</dbReference>
<dbReference type="Pfam" id="PF17167">
    <property type="entry name" value="Glyco_hydro_94"/>
    <property type="match status" value="1"/>
</dbReference>
<dbReference type="Gene3D" id="2.60.420.10">
    <property type="entry name" value="Maltose phosphorylase, domain 3"/>
    <property type="match status" value="1"/>
</dbReference>
<dbReference type="InterPro" id="IPR052047">
    <property type="entry name" value="GH94_Enzymes"/>
</dbReference>
<dbReference type="SMART" id="SM01068">
    <property type="entry name" value="CBM_X"/>
    <property type="match status" value="1"/>
</dbReference>
<reference evidence="6" key="1">
    <citation type="submission" date="2007-10" db="EMBL/GenBank/DDBJ databases">
        <authorList>
            <person name="Fulton L."/>
            <person name="Clifton S."/>
            <person name="Fulton B."/>
            <person name="Xu J."/>
            <person name="Minx P."/>
            <person name="Pepin K.H."/>
            <person name="Johnson M."/>
            <person name="Thiruvilangam P."/>
            <person name="Bhonagiri V."/>
            <person name="Nash W.E."/>
            <person name="Mardis E.R."/>
            <person name="Wilson R.K."/>
        </authorList>
    </citation>
    <scope>NUCLEOTIDE SEQUENCE [LARGE SCALE GENOMIC DNA]</scope>
    <source>
        <strain evidence="6">DSM 15702</strain>
    </source>
</reference>
<dbReference type="GO" id="GO:0030246">
    <property type="term" value="F:carbohydrate binding"/>
    <property type="evidence" value="ECO:0007669"/>
    <property type="project" value="InterPro"/>
</dbReference>
<evidence type="ECO:0000313" key="7">
    <source>
        <dbReference type="Proteomes" id="UP000005326"/>
    </source>
</evidence>
<dbReference type="AlphaFoldDB" id="B0MK19"/>
<dbReference type="InterPro" id="IPR037828">
    <property type="entry name" value="GH94N_ChBP"/>
</dbReference>
<protein>
    <submittedName>
        <fullName evidence="6">Glycosyltransferase family 36</fullName>
    </submittedName>
</protein>
<dbReference type="EMBL" id="ABCA03000023">
    <property type="protein sequence ID" value="EDS01954.1"/>
    <property type="molecule type" value="Genomic_DNA"/>
</dbReference>
<reference evidence="6" key="2">
    <citation type="submission" date="2014-06" db="EMBL/GenBank/DDBJ databases">
        <title>Draft genome sequence of Eubacterium siraeum (DSM 15702).</title>
        <authorList>
            <person name="Sudarsanam P."/>
            <person name="Ley R."/>
            <person name="Guruge J."/>
            <person name="Turnbaugh P.J."/>
            <person name="Mahowald M."/>
            <person name="Liep D."/>
            <person name="Gordon J."/>
        </authorList>
    </citation>
    <scope>NUCLEOTIDE SEQUENCE</scope>
    <source>
        <strain evidence="6">DSM 15702</strain>
    </source>
</reference>
<dbReference type="Gene3D" id="1.50.10.10">
    <property type="match status" value="1"/>
</dbReference>
<evidence type="ECO:0000256" key="2">
    <source>
        <dbReference type="ARBA" id="ARBA00022679"/>
    </source>
</evidence>
<dbReference type="InterPro" id="IPR037018">
    <property type="entry name" value="GH65_N"/>
</dbReference>
<evidence type="ECO:0000259" key="3">
    <source>
        <dbReference type="Pfam" id="PF03633"/>
    </source>
</evidence>
<dbReference type="InterPro" id="IPR005194">
    <property type="entry name" value="Glyco_hydro_65_C"/>
</dbReference>
<keyword evidence="1" id="KW-0328">Glycosyltransferase</keyword>
<dbReference type="InterPro" id="IPR008928">
    <property type="entry name" value="6-hairpin_glycosidase_sf"/>
</dbReference>
<dbReference type="GO" id="GO:0005975">
    <property type="term" value="P:carbohydrate metabolic process"/>
    <property type="evidence" value="ECO:0007669"/>
    <property type="project" value="InterPro"/>
</dbReference>
<dbReference type="PANTHER" id="PTHR37469:SF3">
    <property type="entry name" value="PUTATIVE-RELATED"/>
    <property type="match status" value="1"/>
</dbReference>
<dbReference type="Gene3D" id="2.70.98.40">
    <property type="entry name" value="Glycoside hydrolase, family 65, N-terminal domain"/>
    <property type="match status" value="1"/>
</dbReference>